<feature type="compositionally biased region" description="Basic and acidic residues" evidence="9">
    <location>
        <begin position="188"/>
        <end position="203"/>
    </location>
</feature>
<dbReference type="RefSeq" id="XP_018989688.1">
    <property type="nucleotide sequence ID" value="XM_019142045.1"/>
</dbReference>
<dbReference type="Pfam" id="PF17146">
    <property type="entry name" value="PIN_6"/>
    <property type="match status" value="1"/>
</dbReference>
<dbReference type="GO" id="GO:0005730">
    <property type="term" value="C:nucleolus"/>
    <property type="evidence" value="ECO:0007669"/>
    <property type="project" value="UniProtKB-SubCell"/>
</dbReference>
<comment type="function">
    <text evidence="7">Required for the synthesis of 40S ribosome subunits. Has a role in processing 20S pre-rRNA into the mature 18S rRNA, where it is required for cleavage at the 3' end of the mature 18S rRNA (D-site). Accompanies the 20S pre-rRNA from the nucleus to the cytoplasm.</text>
</comment>
<feature type="region of interest" description="Disordered" evidence="9">
    <location>
        <begin position="172"/>
        <end position="263"/>
    </location>
</feature>
<dbReference type="PANTHER" id="PTHR12814:SF2">
    <property type="entry name" value="RNA-BINDING PROTEIN NOB1"/>
    <property type="match status" value="1"/>
</dbReference>
<keyword evidence="13" id="KW-1185">Reference proteome</keyword>
<dbReference type="InterPro" id="IPR039907">
    <property type="entry name" value="NOB1"/>
</dbReference>
<dbReference type="GO" id="GO:0004521">
    <property type="term" value="F:RNA endonuclease activity"/>
    <property type="evidence" value="ECO:0007669"/>
    <property type="project" value="UniProtKB-UniRule"/>
</dbReference>
<evidence type="ECO:0000256" key="9">
    <source>
        <dbReference type="SAM" id="MobiDB-lite"/>
    </source>
</evidence>
<feature type="binding site" evidence="8">
    <location>
        <position position="329"/>
    </location>
    <ligand>
        <name>Zn(2+)</name>
        <dbReference type="ChEBI" id="CHEBI:29105"/>
    </ligand>
</feature>
<dbReference type="GO" id="GO:0016787">
    <property type="term" value="F:hydrolase activity"/>
    <property type="evidence" value="ECO:0007669"/>
    <property type="project" value="UniProtKB-KW"/>
</dbReference>
<evidence type="ECO:0000256" key="8">
    <source>
        <dbReference type="PIRSR" id="PIRSR037125-1"/>
    </source>
</evidence>
<feature type="domain" description="Ribonuclease PIN" evidence="11">
    <location>
        <begin position="72"/>
        <end position="160"/>
    </location>
</feature>
<feature type="compositionally biased region" description="Polar residues" evidence="9">
    <location>
        <begin position="226"/>
        <end position="239"/>
    </location>
</feature>
<feature type="binding site" evidence="8">
    <location>
        <position position="341"/>
    </location>
    <ligand>
        <name>Zn(2+)</name>
        <dbReference type="ChEBI" id="CHEBI:29105"/>
    </ligand>
</feature>
<dbReference type="GO" id="GO:0046872">
    <property type="term" value="F:metal ion binding"/>
    <property type="evidence" value="ECO:0007669"/>
    <property type="project" value="UniProtKB-UniRule"/>
</dbReference>
<dbReference type="InterPro" id="IPR017117">
    <property type="entry name" value="Nob1_euk"/>
</dbReference>
<keyword evidence="2" id="KW-0540">Nuclease</keyword>
<dbReference type="EMBL" id="AWGJ01000012">
    <property type="protein sequence ID" value="ODN73827.1"/>
    <property type="molecule type" value="Genomic_DNA"/>
</dbReference>
<keyword evidence="6 7" id="KW-0539">Nucleus</keyword>
<evidence type="ECO:0000256" key="3">
    <source>
        <dbReference type="ARBA" id="ARBA00022723"/>
    </source>
</evidence>
<protein>
    <recommendedName>
        <fullName evidence="7">20S-pre-rRNA D-site endonuclease NOB1</fullName>
    </recommendedName>
</protein>
<keyword evidence="5 7" id="KW-0862">Zinc</keyword>
<feature type="domain" description="Nin one binding (NOB1) Zn-ribbon-like" evidence="10">
    <location>
        <begin position="316"/>
        <end position="388"/>
    </location>
</feature>
<gene>
    <name evidence="12" type="ORF">L202_07351</name>
</gene>
<dbReference type="AlphaFoldDB" id="A0A1E3HBW5"/>
<accession>A0A1E3HBW5</accession>
<organism evidence="12 13">
    <name type="scientific">Cryptococcus amylolentus CBS 6039</name>
    <dbReference type="NCBI Taxonomy" id="1295533"/>
    <lineage>
        <taxon>Eukaryota</taxon>
        <taxon>Fungi</taxon>
        <taxon>Dikarya</taxon>
        <taxon>Basidiomycota</taxon>
        <taxon>Agaricomycotina</taxon>
        <taxon>Tremellomycetes</taxon>
        <taxon>Tremellales</taxon>
        <taxon>Cryptococcaceae</taxon>
        <taxon>Cryptococcus</taxon>
    </lineage>
</organism>
<dbReference type="GO" id="GO:0005737">
    <property type="term" value="C:cytoplasm"/>
    <property type="evidence" value="ECO:0007669"/>
    <property type="project" value="UniProtKB-ARBA"/>
</dbReference>
<feature type="binding site" evidence="8">
    <location>
        <position position="344"/>
    </location>
    <ligand>
        <name>Zn(2+)</name>
        <dbReference type="ChEBI" id="CHEBI:29105"/>
    </ligand>
</feature>
<evidence type="ECO:0000313" key="13">
    <source>
        <dbReference type="Proteomes" id="UP000094065"/>
    </source>
</evidence>
<dbReference type="PIRSF" id="PIRSF037125">
    <property type="entry name" value="D-site_20S_pre-rRNA_nuclease"/>
    <property type="match status" value="1"/>
</dbReference>
<comment type="caution">
    <text evidence="12">The sequence shown here is derived from an EMBL/GenBank/DDBJ whole genome shotgun (WGS) entry which is preliminary data.</text>
</comment>
<keyword evidence="4" id="KW-0378">Hydrolase</keyword>
<feature type="compositionally biased region" description="Low complexity" evidence="9">
    <location>
        <begin position="48"/>
        <end position="58"/>
    </location>
</feature>
<dbReference type="GO" id="GO:0030688">
    <property type="term" value="C:preribosome, small subunit precursor"/>
    <property type="evidence" value="ECO:0007669"/>
    <property type="project" value="TreeGrafter"/>
</dbReference>
<dbReference type="InterPro" id="IPR036283">
    <property type="entry name" value="NOB1_Zf-like_sf"/>
</dbReference>
<dbReference type="GO" id="GO:0030490">
    <property type="term" value="P:maturation of SSU-rRNA"/>
    <property type="evidence" value="ECO:0007669"/>
    <property type="project" value="TreeGrafter"/>
</dbReference>
<evidence type="ECO:0000256" key="6">
    <source>
        <dbReference type="ARBA" id="ARBA00023242"/>
    </source>
</evidence>
<dbReference type="STRING" id="1295533.A0A1E3HBW5"/>
<name>A0A1E3HBW5_9TREE</name>
<evidence type="ECO:0000256" key="2">
    <source>
        <dbReference type="ARBA" id="ARBA00022722"/>
    </source>
</evidence>
<feature type="binding site" evidence="8">
    <location>
        <position position="326"/>
    </location>
    <ligand>
        <name>Zn(2+)</name>
        <dbReference type="ChEBI" id="CHEBI:29105"/>
    </ligand>
</feature>
<feature type="compositionally biased region" description="Basic residues" evidence="9">
    <location>
        <begin position="465"/>
        <end position="477"/>
    </location>
</feature>
<dbReference type="EMBL" id="AWGJ01000012">
    <property type="protein sequence ID" value="ODN73826.1"/>
    <property type="molecule type" value="Genomic_DNA"/>
</dbReference>
<evidence type="ECO:0000256" key="1">
    <source>
        <dbReference type="ARBA" id="ARBA00005858"/>
    </source>
</evidence>
<dbReference type="OrthoDB" id="446759at2759"/>
<dbReference type="InterPro" id="IPR033411">
    <property type="entry name" value="Ribonuclease_PIN"/>
</dbReference>
<dbReference type="Proteomes" id="UP000094065">
    <property type="component" value="Unassembled WGS sequence"/>
</dbReference>
<dbReference type="GeneID" id="30158660"/>
<dbReference type="CDD" id="cd09876">
    <property type="entry name" value="PIN_Nob1-like"/>
    <property type="match status" value="1"/>
</dbReference>
<dbReference type="Pfam" id="PF08772">
    <property type="entry name" value="Zn_ribbon_NOB1"/>
    <property type="match status" value="1"/>
</dbReference>
<dbReference type="Gene3D" id="6.20.210.10">
    <property type="entry name" value="Nin one binding (NOB1), Zn-ribbon-like"/>
    <property type="match status" value="1"/>
</dbReference>
<sequence length="477" mass="51589">MAMSWSSIAKPAEGAPTVISIATPKYTRPVDKEPEQPSVEFEQDEATPEASSSAAEPAQDAEEEGRKTIKHMILDAGPLLSLAPLRDLATSFHTTPQVFAELKDPKAREHWERLGLTGVDVKIEPPAAEAMAKVSAFARKTGDYAVLSQTDLSVAALTYQYEVLLHGDSKIRTEPKQKKTGGGGGNGKGKEKEAPKKAEVAEAEKEEEEKPVEVGKLAEAVEQVTLEPTSSEAPSTTPVPESAPAKADDAEDDEDAGDWINPANLTVHRSRDLGLITPSGSTAKPPAVACMTGDYAVQNILLGMGLGLVGEGGKKISKVKSFVLRCHACFKICKDSSKRFCPSCGNASLIRTTVSTSAKTGEQIIHLKQNFQYRTRGTIYSIPDAKMGRAKGQQKGGSGLILREDQREWQDAEKGERIRRDKEERKAAKGALEGWNDPDWMPEILSVGMNGKGRSSGRDMPNIGHGRKNPNQAKRRR</sequence>
<evidence type="ECO:0000256" key="5">
    <source>
        <dbReference type="ARBA" id="ARBA00022833"/>
    </source>
</evidence>
<proteinExistence type="inferred from homology"/>
<dbReference type="SUPFAM" id="SSF144206">
    <property type="entry name" value="NOB1 zinc finger-like"/>
    <property type="match status" value="1"/>
</dbReference>
<keyword evidence="3 7" id="KW-0479">Metal-binding</keyword>
<dbReference type="FunFam" id="3.40.50.1010:FF:000020">
    <property type="entry name" value="20S-pre-rRNA D-site endonuclease NOB1"/>
    <property type="match status" value="1"/>
</dbReference>
<feature type="region of interest" description="Disordered" evidence="9">
    <location>
        <begin position="406"/>
        <end position="477"/>
    </location>
</feature>
<evidence type="ECO:0000259" key="10">
    <source>
        <dbReference type="Pfam" id="PF08772"/>
    </source>
</evidence>
<evidence type="ECO:0000259" key="11">
    <source>
        <dbReference type="Pfam" id="PF17146"/>
    </source>
</evidence>
<dbReference type="PANTHER" id="PTHR12814">
    <property type="entry name" value="RNA-BINDING PROTEIN NOB1"/>
    <property type="match status" value="1"/>
</dbReference>
<dbReference type="Gene3D" id="3.40.50.1010">
    <property type="entry name" value="5'-nuclease"/>
    <property type="match status" value="1"/>
</dbReference>
<evidence type="ECO:0000256" key="4">
    <source>
        <dbReference type="ARBA" id="ARBA00022801"/>
    </source>
</evidence>
<dbReference type="RefSeq" id="XP_018989689.1">
    <property type="nucleotide sequence ID" value="XM_019142046.1"/>
</dbReference>
<evidence type="ECO:0000256" key="7">
    <source>
        <dbReference type="PIRNR" id="PIRNR037125"/>
    </source>
</evidence>
<comment type="similarity">
    <text evidence="1 7">Belongs to the NOB1 family.</text>
</comment>
<feature type="compositionally biased region" description="Basic and acidic residues" evidence="9">
    <location>
        <begin position="406"/>
        <end position="427"/>
    </location>
</feature>
<reference evidence="12 13" key="1">
    <citation type="submission" date="2016-06" db="EMBL/GenBank/DDBJ databases">
        <title>Evolution of pathogenesis and genome organization in the Tremellales.</title>
        <authorList>
            <person name="Cuomo C."/>
            <person name="Litvintseva A."/>
            <person name="Heitman J."/>
            <person name="Chen Y."/>
            <person name="Sun S."/>
            <person name="Springer D."/>
            <person name="Dromer F."/>
            <person name="Young S."/>
            <person name="Zeng Q."/>
            <person name="Chapman S."/>
            <person name="Gujja S."/>
            <person name="Saif S."/>
            <person name="Birren B."/>
        </authorList>
    </citation>
    <scope>NUCLEOTIDE SEQUENCE [LARGE SCALE GENOMIC DNA]</scope>
    <source>
        <strain evidence="12 13">CBS 6039</strain>
    </source>
</reference>
<evidence type="ECO:0000313" key="12">
    <source>
        <dbReference type="EMBL" id="ODN73827.1"/>
    </source>
</evidence>
<comment type="subcellular location">
    <subcellularLocation>
        <location evidence="7">Nucleus</location>
        <location evidence="7">Nucleolus</location>
    </subcellularLocation>
</comment>
<dbReference type="InterPro" id="IPR014881">
    <property type="entry name" value="NOB1_Zn-bd"/>
</dbReference>
<feature type="region of interest" description="Disordered" evidence="9">
    <location>
        <begin position="1"/>
        <end position="65"/>
    </location>
</feature>